<evidence type="ECO:0000256" key="9">
    <source>
        <dbReference type="ARBA" id="ARBA00023163"/>
    </source>
</evidence>
<dbReference type="PROSITE" id="PS50118">
    <property type="entry name" value="HMG_BOX_2"/>
    <property type="match status" value="1"/>
</dbReference>
<dbReference type="Pfam" id="PF00505">
    <property type="entry name" value="HMG_box"/>
    <property type="match status" value="1"/>
</dbReference>
<evidence type="ECO:0000256" key="7">
    <source>
        <dbReference type="ARBA" id="ARBA00023125"/>
    </source>
</evidence>
<keyword evidence="9" id="KW-0804">Transcription</keyword>
<dbReference type="FunFam" id="1.10.30.10:FF:000002">
    <property type="entry name" value="transcription factor Sox-2"/>
    <property type="match status" value="1"/>
</dbReference>
<feature type="region of interest" description="Disordered" evidence="14">
    <location>
        <begin position="371"/>
        <end position="393"/>
    </location>
</feature>
<evidence type="ECO:0000256" key="13">
    <source>
        <dbReference type="PROSITE-ProRule" id="PRU00267"/>
    </source>
</evidence>
<keyword evidence="8" id="KW-0010">Activator</keyword>
<dbReference type="InterPro" id="IPR050140">
    <property type="entry name" value="SRY-related_HMG-box_TF-like"/>
</dbReference>
<evidence type="ECO:0000256" key="5">
    <source>
        <dbReference type="ARBA" id="ARBA00022860"/>
    </source>
</evidence>
<dbReference type="OrthoDB" id="6247875at2759"/>
<comment type="similarity">
    <text evidence="2">Belongs to the SRY family.</text>
</comment>
<dbReference type="Gene3D" id="1.10.30.10">
    <property type="entry name" value="High mobility group box domain"/>
    <property type="match status" value="1"/>
</dbReference>
<keyword evidence="4" id="KW-0221">Differentiation</keyword>
<evidence type="ECO:0000256" key="3">
    <source>
        <dbReference type="ARBA" id="ARBA00019052"/>
    </source>
</evidence>
<evidence type="ECO:0000256" key="12">
    <source>
        <dbReference type="ARBA" id="ARBA00045821"/>
    </source>
</evidence>
<protein>
    <recommendedName>
        <fullName evidence="3">Sex-determining region Y protein</fullName>
    </recommendedName>
    <alternativeName>
        <fullName evidence="11">Testis-determining factor</fullName>
    </alternativeName>
</protein>
<evidence type="ECO:0000256" key="1">
    <source>
        <dbReference type="ARBA" id="ARBA00004324"/>
    </source>
</evidence>
<dbReference type="PANTHER" id="PTHR10270:SF161">
    <property type="entry name" value="SEX-DETERMINING REGION Y PROTEIN"/>
    <property type="match status" value="1"/>
</dbReference>
<keyword evidence="7 13" id="KW-0238">DNA-binding</keyword>
<feature type="region of interest" description="Disordered" evidence="14">
    <location>
        <begin position="21"/>
        <end position="73"/>
    </location>
</feature>
<keyword evidence="10 13" id="KW-0539">Nucleus</keyword>
<reference evidence="16" key="1">
    <citation type="submission" date="2017-05" db="UniProtKB">
        <authorList>
            <consortium name="EnsemblMetazoa"/>
        </authorList>
    </citation>
    <scope>IDENTIFICATION</scope>
</reference>
<dbReference type="OMA" id="PLHSGMC"/>
<dbReference type="GO" id="GO:0030154">
    <property type="term" value="P:cell differentiation"/>
    <property type="evidence" value="ECO:0007669"/>
    <property type="project" value="UniProtKB-KW"/>
</dbReference>
<feature type="DNA-binding region" description="HMG box" evidence="13">
    <location>
        <begin position="74"/>
        <end position="142"/>
    </location>
</feature>
<comment type="subcellular location">
    <subcellularLocation>
        <location evidence="1">Nucleus speckle</location>
    </subcellularLocation>
</comment>
<dbReference type="SMART" id="SM00398">
    <property type="entry name" value="HMG"/>
    <property type="match status" value="1"/>
</dbReference>
<evidence type="ECO:0000256" key="6">
    <source>
        <dbReference type="ARBA" id="ARBA00022928"/>
    </source>
</evidence>
<keyword evidence="6" id="KW-0726">Sexual differentiation</keyword>
<dbReference type="FunCoup" id="A0A1X7V4W9">
    <property type="interactions" value="48"/>
</dbReference>
<dbReference type="GO" id="GO:0001228">
    <property type="term" value="F:DNA-binding transcription activator activity, RNA polymerase II-specific"/>
    <property type="evidence" value="ECO:0007669"/>
    <property type="project" value="TreeGrafter"/>
</dbReference>
<dbReference type="SUPFAM" id="SSF47095">
    <property type="entry name" value="HMG-box"/>
    <property type="match status" value="1"/>
</dbReference>
<dbReference type="InterPro" id="IPR036910">
    <property type="entry name" value="HMG_box_dom_sf"/>
</dbReference>
<evidence type="ECO:0000256" key="2">
    <source>
        <dbReference type="ARBA" id="ARBA00005998"/>
    </source>
</evidence>
<dbReference type="PANTHER" id="PTHR10270">
    <property type="entry name" value="SOX TRANSCRIPTION FACTOR"/>
    <property type="match status" value="1"/>
</dbReference>
<evidence type="ECO:0000256" key="10">
    <source>
        <dbReference type="ARBA" id="ARBA00023242"/>
    </source>
</evidence>
<evidence type="ECO:0000259" key="15">
    <source>
        <dbReference type="PROSITE" id="PS50118"/>
    </source>
</evidence>
<evidence type="ECO:0000313" key="16">
    <source>
        <dbReference type="EnsemblMetazoa" id="Aqu2.1.35038_001"/>
    </source>
</evidence>
<dbReference type="InParanoid" id="A0A1X7V4W9"/>
<evidence type="ECO:0000256" key="4">
    <source>
        <dbReference type="ARBA" id="ARBA00022782"/>
    </source>
</evidence>
<accession>A0A1X7V4W9</accession>
<feature type="domain" description="HMG box" evidence="15">
    <location>
        <begin position="74"/>
        <end position="142"/>
    </location>
</feature>
<evidence type="ECO:0000256" key="14">
    <source>
        <dbReference type="SAM" id="MobiDB-lite"/>
    </source>
</evidence>
<dbReference type="PRINTS" id="PR00886">
    <property type="entry name" value="HIGHMOBLTY12"/>
</dbReference>
<evidence type="ECO:0000256" key="8">
    <source>
        <dbReference type="ARBA" id="ARBA00023159"/>
    </source>
</evidence>
<dbReference type="EnsemblMetazoa" id="Aqu2.1.35038_001">
    <property type="protein sequence ID" value="Aqu2.1.35038_001"/>
    <property type="gene ID" value="Aqu2.1.35038"/>
</dbReference>
<keyword evidence="5" id="KW-0112">Calmodulin-binding</keyword>
<dbReference type="CDD" id="cd22028">
    <property type="entry name" value="HMG-box_SoxA_SoxB_SoxG"/>
    <property type="match status" value="1"/>
</dbReference>
<name>A0A1X7V4W9_AMPQE</name>
<dbReference type="GO" id="GO:0000978">
    <property type="term" value="F:RNA polymerase II cis-regulatory region sequence-specific DNA binding"/>
    <property type="evidence" value="ECO:0007669"/>
    <property type="project" value="TreeGrafter"/>
</dbReference>
<dbReference type="GO" id="GO:0007548">
    <property type="term" value="P:sex differentiation"/>
    <property type="evidence" value="ECO:0007669"/>
    <property type="project" value="UniProtKB-KW"/>
</dbReference>
<dbReference type="eggNOG" id="KOG0527">
    <property type="taxonomic scope" value="Eukaryota"/>
</dbReference>
<organism evidence="16">
    <name type="scientific">Amphimedon queenslandica</name>
    <name type="common">Sponge</name>
    <dbReference type="NCBI Taxonomy" id="400682"/>
    <lineage>
        <taxon>Eukaryota</taxon>
        <taxon>Metazoa</taxon>
        <taxon>Porifera</taxon>
        <taxon>Demospongiae</taxon>
        <taxon>Heteroscleromorpha</taxon>
        <taxon>Haplosclerida</taxon>
        <taxon>Niphatidae</taxon>
        <taxon>Amphimedon</taxon>
    </lineage>
</organism>
<dbReference type="GO" id="GO:0005516">
    <property type="term" value="F:calmodulin binding"/>
    <property type="evidence" value="ECO:0007669"/>
    <property type="project" value="UniProtKB-KW"/>
</dbReference>
<dbReference type="AlphaFoldDB" id="A0A1X7V4W9"/>
<comment type="function">
    <text evidence="12">Transcriptional regulator that controls a genetic switch in male development. It is necessary and sufficient for initiating male sex determination by directing the development of supporting cell precursors (pre-Sertoli cells) as Sertoli rather than granulosa cells. Involved in different aspects of gene regulation including promoter activation or repression. Binds to the DNA consensus sequence 5'-[AT]AACAA[AT]-3'. SRY HMG box recognizes DNA by partial intercalation in the minor groove and promotes DNA bending. Also involved in pre-mRNA splicing. In male adult brain involved in the maintenance of motor functions of dopaminergic neurons.</text>
</comment>
<dbReference type="STRING" id="400682.A0A1X7V4W9"/>
<sequence length="437" mass="47385">MLERESTMHIMSLPNMPGYPPHYAMPGPTGSTSIVPPQASELEHSVSPPLVGGQTGNGGPHGSNPSDMEEDDKVKRPMNAFMVWSRKMRKKIADENPKMHNSEISKRLGTQWKALSEEDKRPFIDEAKRLREAHMKKHPNYKYKPKRKKQTPTNTRIIPGIGSWPPYHQSRHIVHAGHIPSGGRWQYPQESGYYYTPGNGQHSYYTGYSGGYTRSPTVPSPSYHSWNNMTAPYPNTGQQHSPLPTDYATGSSVPVTMGPGACAQQSTTGPLQQSCIVNSYNDPLNTYSAAMSVRSNSSLASVLTSPTSLVFSGMDSALGSPPKASSPVESLDSYSEVILSNCKVSDDCTSIHSNDSGAESDLRNMISTYLEESNSCPGPTETPPPSGSSRPPTAEFKLLNASAQCTDFIASNSSNFTNSAESLLDGAGGTLPLQHLM</sequence>
<dbReference type="GO" id="GO:0016607">
    <property type="term" value="C:nuclear speck"/>
    <property type="evidence" value="ECO:0007669"/>
    <property type="project" value="UniProtKB-SubCell"/>
</dbReference>
<evidence type="ECO:0000256" key="11">
    <source>
        <dbReference type="ARBA" id="ARBA00032498"/>
    </source>
</evidence>
<proteinExistence type="inferred from homology"/>
<dbReference type="InterPro" id="IPR009071">
    <property type="entry name" value="HMG_box_dom"/>
</dbReference>